<gene>
    <name evidence="2" type="ORF">VT50_0203845</name>
</gene>
<dbReference type="EMBL" id="LAKD02000005">
    <property type="protein sequence ID" value="OPF83378.1"/>
    <property type="molecule type" value="Genomic_DNA"/>
</dbReference>
<dbReference type="InterPro" id="IPR001387">
    <property type="entry name" value="Cro/C1-type_HTH"/>
</dbReference>
<dbReference type="Pfam" id="PF19054">
    <property type="entry name" value="DUF5753"/>
    <property type="match status" value="1"/>
</dbReference>
<reference evidence="2" key="1">
    <citation type="submission" date="2016-12" db="EMBL/GenBank/DDBJ databases">
        <title>Genome sequence of Streptomyces antioxidans MUSC 164.</title>
        <authorList>
            <person name="Lee L.-H."/>
            <person name="Ser H.-L."/>
        </authorList>
    </citation>
    <scope>NUCLEOTIDE SEQUENCE [LARGE SCALE GENOMIC DNA]</scope>
    <source>
        <strain evidence="2">MUSC 164</strain>
    </source>
</reference>
<evidence type="ECO:0000313" key="3">
    <source>
        <dbReference type="Proteomes" id="UP000033615"/>
    </source>
</evidence>
<proteinExistence type="predicted"/>
<dbReference type="SMART" id="SM00530">
    <property type="entry name" value="HTH_XRE"/>
    <property type="match status" value="1"/>
</dbReference>
<dbReference type="Proteomes" id="UP000033615">
    <property type="component" value="Unassembled WGS sequence"/>
</dbReference>
<comment type="caution">
    <text evidence="2">The sequence shown here is derived from an EMBL/GenBank/DDBJ whole genome shotgun (WGS) entry which is preliminary data.</text>
</comment>
<organism evidence="2 3">
    <name type="scientific">Streptomyces antioxidans</name>
    <dbReference type="NCBI Taxonomy" id="1507734"/>
    <lineage>
        <taxon>Bacteria</taxon>
        <taxon>Bacillati</taxon>
        <taxon>Actinomycetota</taxon>
        <taxon>Actinomycetes</taxon>
        <taxon>Kitasatosporales</taxon>
        <taxon>Streptomycetaceae</taxon>
        <taxon>Streptomyces</taxon>
    </lineage>
</organism>
<dbReference type="InterPro" id="IPR043917">
    <property type="entry name" value="DUF5753"/>
</dbReference>
<sequence>MASRTTITARQRRLGTELRRMREHAGLTIQEAADRLGTNRSHVTNMELARFGVSEERVRTLAANYACPDQAYVEALVAMATERKRGWWEEYRGTLGAAGLDLAELEYFATSLRVVELMHIPGLLQTEDYARSVLSTAVPGWSPTELRRRLSHRMKRRDILDRDQPPSCTFIIHETALRVRFGDQRVLCAQLDSLLESSERPNVSVRVVPIAAGGFHLAGISVTYATGPVPQLDTVQLDVAQDAAFLDGESQLLNYRAVMDRTEELALSEKESRDFIRETVQQM</sequence>
<protein>
    <submittedName>
        <fullName evidence="2">Transcriptional regulator</fullName>
    </submittedName>
</protein>
<dbReference type="GO" id="GO:0003677">
    <property type="term" value="F:DNA binding"/>
    <property type="evidence" value="ECO:0007669"/>
    <property type="project" value="InterPro"/>
</dbReference>
<accession>A0A1V4DBJ9</accession>
<dbReference type="PROSITE" id="PS50943">
    <property type="entry name" value="HTH_CROC1"/>
    <property type="match status" value="1"/>
</dbReference>
<evidence type="ECO:0000259" key="1">
    <source>
        <dbReference type="PROSITE" id="PS50943"/>
    </source>
</evidence>
<dbReference type="Gene3D" id="1.10.260.40">
    <property type="entry name" value="lambda repressor-like DNA-binding domains"/>
    <property type="match status" value="1"/>
</dbReference>
<name>A0A1V4DBJ9_9ACTN</name>
<keyword evidence="3" id="KW-1185">Reference proteome</keyword>
<evidence type="ECO:0000313" key="2">
    <source>
        <dbReference type="EMBL" id="OPF83378.1"/>
    </source>
</evidence>
<dbReference type="SUPFAM" id="SSF47413">
    <property type="entry name" value="lambda repressor-like DNA-binding domains"/>
    <property type="match status" value="1"/>
</dbReference>
<dbReference type="AlphaFoldDB" id="A0A1V4DBJ9"/>
<dbReference type="Pfam" id="PF13560">
    <property type="entry name" value="HTH_31"/>
    <property type="match status" value="1"/>
</dbReference>
<feature type="domain" description="HTH cro/C1-type" evidence="1">
    <location>
        <begin position="18"/>
        <end position="73"/>
    </location>
</feature>
<dbReference type="OrthoDB" id="3462393at2"/>
<dbReference type="InterPro" id="IPR010982">
    <property type="entry name" value="Lambda_DNA-bd_dom_sf"/>
</dbReference>
<dbReference type="RefSeq" id="WP_079343762.1">
    <property type="nucleotide sequence ID" value="NZ_LAKD02000005.1"/>
</dbReference>
<dbReference type="CDD" id="cd00093">
    <property type="entry name" value="HTH_XRE"/>
    <property type="match status" value="1"/>
</dbReference>